<dbReference type="InterPro" id="IPR001789">
    <property type="entry name" value="Sig_transdc_resp-reg_receiver"/>
</dbReference>
<evidence type="ECO:0000256" key="1">
    <source>
        <dbReference type="ARBA" id="ARBA00004496"/>
    </source>
</evidence>
<evidence type="ECO:0000313" key="11">
    <source>
        <dbReference type="EMBL" id="MFC5404935.1"/>
    </source>
</evidence>
<evidence type="ECO:0000256" key="7">
    <source>
        <dbReference type="ARBA" id="ARBA00023163"/>
    </source>
</evidence>
<organism evidence="11 12">
    <name type="scientific">Cohnella soli</name>
    <dbReference type="NCBI Taxonomy" id="425005"/>
    <lineage>
        <taxon>Bacteria</taxon>
        <taxon>Bacillati</taxon>
        <taxon>Bacillota</taxon>
        <taxon>Bacilli</taxon>
        <taxon>Bacillales</taxon>
        <taxon>Paenibacillaceae</taxon>
        <taxon>Cohnella</taxon>
    </lineage>
</organism>
<gene>
    <name evidence="11" type="ORF">ACFPOF_19515</name>
</gene>
<evidence type="ECO:0000259" key="9">
    <source>
        <dbReference type="PROSITE" id="PS01124"/>
    </source>
</evidence>
<dbReference type="SMART" id="SM00342">
    <property type="entry name" value="HTH_ARAC"/>
    <property type="match status" value="1"/>
</dbReference>
<keyword evidence="5" id="KW-0805">Transcription regulation</keyword>
<dbReference type="SUPFAM" id="SSF46689">
    <property type="entry name" value="Homeodomain-like"/>
    <property type="match status" value="2"/>
</dbReference>
<dbReference type="InterPro" id="IPR018060">
    <property type="entry name" value="HTH_AraC"/>
</dbReference>
<reference evidence="12" key="1">
    <citation type="journal article" date="2019" name="Int. J. Syst. Evol. Microbiol.">
        <title>The Global Catalogue of Microorganisms (GCM) 10K type strain sequencing project: providing services to taxonomists for standard genome sequencing and annotation.</title>
        <authorList>
            <consortium name="The Broad Institute Genomics Platform"/>
            <consortium name="The Broad Institute Genome Sequencing Center for Infectious Disease"/>
            <person name="Wu L."/>
            <person name="Ma J."/>
        </authorList>
    </citation>
    <scope>NUCLEOTIDE SEQUENCE [LARGE SCALE GENOMIC DNA]</scope>
    <source>
        <strain evidence="12">CGMCC 1.18575</strain>
    </source>
</reference>
<keyword evidence="4" id="KW-0902">Two-component regulatory system</keyword>
<dbReference type="InterPro" id="IPR009057">
    <property type="entry name" value="Homeodomain-like_sf"/>
</dbReference>
<comment type="subcellular location">
    <subcellularLocation>
        <location evidence="1">Cytoplasm</location>
    </subcellularLocation>
</comment>
<evidence type="ECO:0000256" key="4">
    <source>
        <dbReference type="ARBA" id="ARBA00023012"/>
    </source>
</evidence>
<feature type="modified residue" description="4-aspartylphosphate" evidence="8">
    <location>
        <position position="60"/>
    </location>
</feature>
<feature type="domain" description="HTH araC/xylS-type" evidence="9">
    <location>
        <begin position="438"/>
        <end position="537"/>
    </location>
</feature>
<dbReference type="PROSITE" id="PS01124">
    <property type="entry name" value="HTH_ARAC_FAMILY_2"/>
    <property type="match status" value="1"/>
</dbReference>
<dbReference type="SMART" id="SM00448">
    <property type="entry name" value="REC"/>
    <property type="match status" value="1"/>
</dbReference>
<keyword evidence="7" id="KW-0804">Transcription</keyword>
<keyword evidence="6" id="KW-0238">DNA-binding</keyword>
<dbReference type="Proteomes" id="UP001596113">
    <property type="component" value="Unassembled WGS sequence"/>
</dbReference>
<dbReference type="InterPro" id="IPR011006">
    <property type="entry name" value="CheY-like_superfamily"/>
</dbReference>
<name>A0ABW0HUN1_9BACL</name>
<dbReference type="PROSITE" id="PS50110">
    <property type="entry name" value="RESPONSE_REGULATORY"/>
    <property type="match status" value="1"/>
</dbReference>
<sequence length="548" mass="61669">MSREVPYRVVVAEDEPLILNNICAKIERENHRFSVAGKALNGQQAWEMIERLKPDALFTDIRMPMMDGLELIRLATERYPSMQIVVISGFDDFAYAQQAIRYGVKGYLLKPVEAEEMNALLRKLDDERQSRSDGREKEQLAEALQTGRQEPDSLRQFENRLFRLSLVHFGHLAGPFASPGLASFYERLWERGSPAAMGKWPWPPSGGTILAVVARSFGRFLVTECESAALTAGGREDGDLASTGNGLEEGVLANEDSSVKHWLDELSRAVAPYPATVAVCRTPVAFQDLYEQAQALVRTIERGAVPGTAQILYPGEEESGGTVSWLRTSEQQKIGVLLQSGKKANFRKEIADLFKQWETERCPQRVVEKRLMHLLQLTHQHSLLLNEAEVSHLEYEMLYKLGEARCLSDIADDVVSLLDSAAFVEEDRDHRDTTELARHIEHYLDENFARTITLADISDQFSFSPSYITKIFKQHHGVGPLKYLISLRIEEAKRLIARHPELSFKEVGSAVGYEDPNYFSRIFKNTTGCSLTDFGRQCRGQEPSGGGE</sequence>
<keyword evidence="12" id="KW-1185">Reference proteome</keyword>
<dbReference type="CDD" id="cd17536">
    <property type="entry name" value="REC_YesN-like"/>
    <property type="match status" value="1"/>
</dbReference>
<keyword evidence="2" id="KW-0963">Cytoplasm</keyword>
<dbReference type="EMBL" id="JBHSMI010000028">
    <property type="protein sequence ID" value="MFC5404935.1"/>
    <property type="molecule type" value="Genomic_DNA"/>
</dbReference>
<accession>A0ABW0HUN1</accession>
<evidence type="ECO:0000256" key="2">
    <source>
        <dbReference type="ARBA" id="ARBA00022490"/>
    </source>
</evidence>
<dbReference type="Gene3D" id="3.40.50.2300">
    <property type="match status" value="1"/>
</dbReference>
<evidence type="ECO:0000259" key="10">
    <source>
        <dbReference type="PROSITE" id="PS50110"/>
    </source>
</evidence>
<evidence type="ECO:0000256" key="3">
    <source>
        <dbReference type="ARBA" id="ARBA00022553"/>
    </source>
</evidence>
<proteinExistence type="predicted"/>
<evidence type="ECO:0000313" key="12">
    <source>
        <dbReference type="Proteomes" id="UP001596113"/>
    </source>
</evidence>
<evidence type="ECO:0000256" key="5">
    <source>
        <dbReference type="ARBA" id="ARBA00023015"/>
    </source>
</evidence>
<dbReference type="SUPFAM" id="SSF52172">
    <property type="entry name" value="CheY-like"/>
    <property type="match status" value="1"/>
</dbReference>
<evidence type="ECO:0000256" key="6">
    <source>
        <dbReference type="ARBA" id="ARBA00023125"/>
    </source>
</evidence>
<keyword evidence="3 8" id="KW-0597">Phosphoprotein</keyword>
<dbReference type="PROSITE" id="PS00041">
    <property type="entry name" value="HTH_ARAC_FAMILY_1"/>
    <property type="match status" value="1"/>
</dbReference>
<dbReference type="PANTHER" id="PTHR42713:SF3">
    <property type="entry name" value="TRANSCRIPTIONAL REGULATORY PROTEIN HPTR"/>
    <property type="match status" value="1"/>
</dbReference>
<dbReference type="InterPro" id="IPR018062">
    <property type="entry name" value="HTH_AraC-typ_CS"/>
</dbReference>
<feature type="domain" description="Response regulatory" evidence="10">
    <location>
        <begin position="8"/>
        <end position="125"/>
    </location>
</feature>
<dbReference type="Pfam" id="PF12833">
    <property type="entry name" value="HTH_18"/>
    <property type="match status" value="1"/>
</dbReference>
<dbReference type="PANTHER" id="PTHR42713">
    <property type="entry name" value="HISTIDINE KINASE-RELATED"/>
    <property type="match status" value="1"/>
</dbReference>
<dbReference type="Gene3D" id="1.10.10.60">
    <property type="entry name" value="Homeodomain-like"/>
    <property type="match status" value="2"/>
</dbReference>
<comment type="caution">
    <text evidence="11">The sequence shown here is derived from an EMBL/GenBank/DDBJ whole genome shotgun (WGS) entry which is preliminary data.</text>
</comment>
<dbReference type="Pfam" id="PF00072">
    <property type="entry name" value="Response_reg"/>
    <property type="match status" value="1"/>
</dbReference>
<evidence type="ECO:0000256" key="8">
    <source>
        <dbReference type="PROSITE-ProRule" id="PRU00169"/>
    </source>
</evidence>
<dbReference type="RefSeq" id="WP_378135673.1">
    <property type="nucleotide sequence ID" value="NZ_JBHSMI010000028.1"/>
</dbReference>
<protein>
    <submittedName>
        <fullName evidence="11">Response regulator</fullName>
    </submittedName>
</protein>
<dbReference type="InterPro" id="IPR051552">
    <property type="entry name" value="HptR"/>
</dbReference>